<dbReference type="Pfam" id="PF01795">
    <property type="entry name" value="Methyltransf_5"/>
    <property type="match status" value="1"/>
</dbReference>
<keyword evidence="6" id="KW-0963">Cytoplasm</keyword>
<dbReference type="PANTHER" id="PTHR11265">
    <property type="entry name" value="S-ADENOSYL-METHYLTRANSFERASE MRAW"/>
    <property type="match status" value="1"/>
</dbReference>
<comment type="function">
    <text evidence="6">Specifically methylates the N4 position of cytidine in position 1402 (C1402) of 16S rRNA.</text>
</comment>
<dbReference type="SUPFAM" id="SSF53335">
    <property type="entry name" value="S-adenosyl-L-methionine-dependent methyltransferases"/>
    <property type="match status" value="1"/>
</dbReference>
<evidence type="ECO:0000256" key="5">
    <source>
        <dbReference type="ARBA" id="ARBA00022691"/>
    </source>
</evidence>
<evidence type="ECO:0000256" key="3">
    <source>
        <dbReference type="ARBA" id="ARBA00022603"/>
    </source>
</evidence>
<evidence type="ECO:0000256" key="6">
    <source>
        <dbReference type="HAMAP-Rule" id="MF_01007"/>
    </source>
</evidence>
<dbReference type="GO" id="GO:0005737">
    <property type="term" value="C:cytoplasm"/>
    <property type="evidence" value="ECO:0007669"/>
    <property type="project" value="UniProtKB-SubCell"/>
</dbReference>
<sequence>MHTPVLLHEVLEALDPRPGEFFIDGTIDGGGHAREILSRIGEKGKLLGVDWDEGMIRARREEWKGKKNVALTCGNYAEIPKIMKAAFAKRSGVPKADGLLLDLGFSSEQIASSGRGFSFMRNEPLLMTYSDSRVPVRELIAGMRADELERVIREFGGERMAGRIARAVKERGRKKRILTTGELAEAVRNAVPKGYERGRIDPATRTFQALRIYANGELENLETLLGAIPEIMNQGGRVAIITFHSLEDRIVKTHFKKLAQEGTVELITKKPIVPAREEILQNPRSRTAKLRTARMTNF</sequence>
<comment type="subcellular location">
    <subcellularLocation>
        <location evidence="6">Cytoplasm</location>
    </subcellularLocation>
</comment>
<feature type="binding site" evidence="6">
    <location>
        <position position="102"/>
    </location>
    <ligand>
        <name>S-adenosyl-L-methionine</name>
        <dbReference type="ChEBI" id="CHEBI:59789"/>
    </ligand>
</feature>
<dbReference type="GO" id="GO:0071424">
    <property type="term" value="F:rRNA (cytosine-N4-)-methyltransferase activity"/>
    <property type="evidence" value="ECO:0007669"/>
    <property type="project" value="UniProtKB-UniRule"/>
</dbReference>
<dbReference type="InterPro" id="IPR029063">
    <property type="entry name" value="SAM-dependent_MTases_sf"/>
</dbReference>
<evidence type="ECO:0000256" key="2">
    <source>
        <dbReference type="ARBA" id="ARBA00022552"/>
    </source>
</evidence>
<dbReference type="NCBIfam" id="TIGR00006">
    <property type="entry name" value="16S rRNA (cytosine(1402)-N(4))-methyltransferase RsmH"/>
    <property type="match status" value="1"/>
</dbReference>
<evidence type="ECO:0000256" key="4">
    <source>
        <dbReference type="ARBA" id="ARBA00022679"/>
    </source>
</evidence>
<feature type="binding site" evidence="6">
    <location>
        <position position="50"/>
    </location>
    <ligand>
        <name>S-adenosyl-L-methionine</name>
        <dbReference type="ChEBI" id="CHEBI:59789"/>
    </ligand>
</feature>
<keyword evidence="2 6" id="KW-0698">rRNA processing</keyword>
<gene>
    <name evidence="6" type="primary">rsmH</name>
    <name evidence="7" type="ORF">A2946_00565</name>
</gene>
<feature type="binding site" evidence="6">
    <location>
        <position position="76"/>
    </location>
    <ligand>
        <name>S-adenosyl-L-methionine</name>
        <dbReference type="ChEBI" id="CHEBI:59789"/>
    </ligand>
</feature>
<dbReference type="InterPro" id="IPR002903">
    <property type="entry name" value="RsmH"/>
</dbReference>
<dbReference type="PANTHER" id="PTHR11265:SF0">
    <property type="entry name" value="12S RRNA N4-METHYLCYTIDINE METHYLTRANSFERASE"/>
    <property type="match status" value="1"/>
</dbReference>
<reference evidence="7 8" key="1">
    <citation type="journal article" date="2016" name="Nat. Commun.">
        <title>Thousands of microbial genomes shed light on interconnected biogeochemical processes in an aquifer system.</title>
        <authorList>
            <person name="Anantharaman K."/>
            <person name="Brown C.T."/>
            <person name="Hug L.A."/>
            <person name="Sharon I."/>
            <person name="Castelle C.J."/>
            <person name="Probst A.J."/>
            <person name="Thomas B.C."/>
            <person name="Singh A."/>
            <person name="Wilkins M.J."/>
            <person name="Karaoz U."/>
            <person name="Brodie E.L."/>
            <person name="Williams K.H."/>
            <person name="Hubbard S.S."/>
            <person name="Banfield J.F."/>
        </authorList>
    </citation>
    <scope>NUCLEOTIDE SEQUENCE [LARGE SCALE GENOMIC DNA]</scope>
</reference>
<dbReference type="SUPFAM" id="SSF81799">
    <property type="entry name" value="Putative methyltransferase TM0872, insert domain"/>
    <property type="match status" value="1"/>
</dbReference>
<keyword evidence="3 6" id="KW-0489">Methyltransferase</keyword>
<dbReference type="Gene3D" id="3.40.50.150">
    <property type="entry name" value="Vaccinia Virus protein VP39"/>
    <property type="match status" value="1"/>
</dbReference>
<comment type="similarity">
    <text evidence="1 6">Belongs to the methyltransferase superfamily. RsmH family.</text>
</comment>
<dbReference type="EMBL" id="MHLB01000064">
    <property type="protein sequence ID" value="OGZ00486.1"/>
    <property type="molecule type" value="Genomic_DNA"/>
</dbReference>
<organism evidence="7 8">
    <name type="scientific">Candidatus Liptonbacteria bacterium RIFCSPLOWO2_01_FULL_53_13</name>
    <dbReference type="NCBI Taxonomy" id="1798651"/>
    <lineage>
        <taxon>Bacteria</taxon>
        <taxon>Candidatus Liptoniibacteriota</taxon>
    </lineage>
</organism>
<protein>
    <recommendedName>
        <fullName evidence="6">Ribosomal RNA small subunit methyltransferase H</fullName>
        <ecNumber evidence="6">2.1.1.199</ecNumber>
    </recommendedName>
    <alternativeName>
        <fullName evidence="6">16S rRNA m(4)C1402 methyltransferase</fullName>
    </alternativeName>
    <alternativeName>
        <fullName evidence="6">rRNA (cytosine-N(4)-)-methyltransferase RsmH</fullName>
    </alternativeName>
</protein>
<dbReference type="HAMAP" id="MF_01007">
    <property type="entry name" value="16SrRNA_methyltr_H"/>
    <property type="match status" value="1"/>
</dbReference>
<comment type="caution">
    <text evidence="7">The sequence shown here is derived from an EMBL/GenBank/DDBJ whole genome shotgun (WGS) entry which is preliminary data.</text>
</comment>
<dbReference type="GO" id="GO:0070475">
    <property type="term" value="P:rRNA base methylation"/>
    <property type="evidence" value="ECO:0007669"/>
    <property type="project" value="UniProtKB-UniRule"/>
</dbReference>
<proteinExistence type="inferred from homology"/>
<dbReference type="Proteomes" id="UP000178348">
    <property type="component" value="Unassembled WGS sequence"/>
</dbReference>
<dbReference type="EC" id="2.1.1.199" evidence="6"/>
<accession>A0A1G2CGH3</accession>
<dbReference type="Gene3D" id="1.10.150.170">
    <property type="entry name" value="Putative methyltransferase TM0872, insert domain"/>
    <property type="match status" value="1"/>
</dbReference>
<dbReference type="InterPro" id="IPR023397">
    <property type="entry name" value="SAM-dep_MeTrfase_MraW_recog"/>
</dbReference>
<evidence type="ECO:0000313" key="7">
    <source>
        <dbReference type="EMBL" id="OGZ00486.1"/>
    </source>
</evidence>
<evidence type="ECO:0000313" key="8">
    <source>
        <dbReference type="Proteomes" id="UP000178348"/>
    </source>
</evidence>
<feature type="binding site" evidence="6">
    <location>
        <position position="109"/>
    </location>
    <ligand>
        <name>S-adenosyl-L-methionine</name>
        <dbReference type="ChEBI" id="CHEBI:59789"/>
    </ligand>
</feature>
<keyword evidence="5 6" id="KW-0949">S-adenosyl-L-methionine</keyword>
<feature type="binding site" evidence="6">
    <location>
        <begin position="30"/>
        <end position="32"/>
    </location>
    <ligand>
        <name>S-adenosyl-L-methionine</name>
        <dbReference type="ChEBI" id="CHEBI:59789"/>
    </ligand>
</feature>
<dbReference type="AlphaFoldDB" id="A0A1G2CGH3"/>
<keyword evidence="4 6" id="KW-0808">Transferase</keyword>
<dbReference type="PIRSF" id="PIRSF004486">
    <property type="entry name" value="MraW"/>
    <property type="match status" value="1"/>
</dbReference>
<name>A0A1G2CGH3_9BACT</name>
<evidence type="ECO:0000256" key="1">
    <source>
        <dbReference type="ARBA" id="ARBA00010396"/>
    </source>
</evidence>
<comment type="catalytic activity">
    <reaction evidence="6">
        <text>cytidine(1402) in 16S rRNA + S-adenosyl-L-methionine = N(4)-methylcytidine(1402) in 16S rRNA + S-adenosyl-L-homocysteine + H(+)</text>
        <dbReference type="Rhea" id="RHEA:42928"/>
        <dbReference type="Rhea" id="RHEA-COMP:10286"/>
        <dbReference type="Rhea" id="RHEA-COMP:10287"/>
        <dbReference type="ChEBI" id="CHEBI:15378"/>
        <dbReference type="ChEBI" id="CHEBI:57856"/>
        <dbReference type="ChEBI" id="CHEBI:59789"/>
        <dbReference type="ChEBI" id="CHEBI:74506"/>
        <dbReference type="ChEBI" id="CHEBI:82748"/>
        <dbReference type="EC" id="2.1.1.199"/>
    </reaction>
</comment>